<reference evidence="8 9" key="1">
    <citation type="submission" date="2019-09" db="EMBL/GenBank/DDBJ databases">
        <title>Pimelobacter sp. isolated from Paulinella.</title>
        <authorList>
            <person name="Jeong S.E."/>
        </authorList>
    </citation>
    <scope>NUCLEOTIDE SEQUENCE [LARGE SCALE GENOMIC DNA]</scope>
    <source>
        <strain evidence="8 9">Pch-N</strain>
    </source>
</reference>
<dbReference type="PROSITE" id="PS50850">
    <property type="entry name" value="MFS"/>
    <property type="match status" value="1"/>
</dbReference>
<feature type="transmembrane region" description="Helical" evidence="6">
    <location>
        <begin position="192"/>
        <end position="212"/>
    </location>
</feature>
<dbReference type="RefSeq" id="WP_151580215.1">
    <property type="nucleotide sequence ID" value="NZ_WBVM01000001.1"/>
</dbReference>
<keyword evidence="2 6" id="KW-0812">Transmembrane</keyword>
<feature type="transmembrane region" description="Helical" evidence="6">
    <location>
        <begin position="399"/>
        <end position="417"/>
    </location>
</feature>
<comment type="subcellular location">
    <subcellularLocation>
        <location evidence="1">Cell membrane</location>
        <topology evidence="1">Multi-pass membrane protein</topology>
    </subcellularLocation>
</comment>
<evidence type="ECO:0000256" key="6">
    <source>
        <dbReference type="SAM" id="Phobius"/>
    </source>
</evidence>
<evidence type="ECO:0000256" key="4">
    <source>
        <dbReference type="ARBA" id="ARBA00023136"/>
    </source>
</evidence>
<evidence type="ECO:0000256" key="2">
    <source>
        <dbReference type="ARBA" id="ARBA00022692"/>
    </source>
</evidence>
<dbReference type="InterPro" id="IPR011701">
    <property type="entry name" value="MFS"/>
</dbReference>
<dbReference type="InterPro" id="IPR036259">
    <property type="entry name" value="MFS_trans_sf"/>
</dbReference>
<feature type="transmembrane region" description="Helical" evidence="6">
    <location>
        <begin position="170"/>
        <end position="186"/>
    </location>
</feature>
<dbReference type="Proteomes" id="UP000449906">
    <property type="component" value="Unassembled WGS sequence"/>
</dbReference>
<keyword evidence="3 6" id="KW-1133">Transmembrane helix</keyword>
<accession>A0A7J5E3R9</accession>
<comment type="caution">
    <text evidence="8">The sequence shown here is derived from an EMBL/GenBank/DDBJ whole genome shotgun (WGS) entry which is preliminary data.</text>
</comment>
<feature type="transmembrane region" description="Helical" evidence="6">
    <location>
        <begin position="265"/>
        <end position="284"/>
    </location>
</feature>
<dbReference type="EMBL" id="WBVM01000001">
    <property type="protein sequence ID" value="KAB2812889.1"/>
    <property type="molecule type" value="Genomic_DNA"/>
</dbReference>
<feature type="transmembrane region" description="Helical" evidence="6">
    <location>
        <begin position="331"/>
        <end position="355"/>
    </location>
</feature>
<dbReference type="Gene3D" id="1.20.1250.20">
    <property type="entry name" value="MFS general substrate transporter like domains"/>
    <property type="match status" value="2"/>
</dbReference>
<gene>
    <name evidence="8" type="ORF">F9L07_14370</name>
</gene>
<evidence type="ECO:0000256" key="5">
    <source>
        <dbReference type="SAM" id="MobiDB-lite"/>
    </source>
</evidence>
<evidence type="ECO:0000256" key="3">
    <source>
        <dbReference type="ARBA" id="ARBA00022989"/>
    </source>
</evidence>
<sequence>MTTTAPRPVPPVPPAPRARPATVSGARRWAMLAAGTGAQAATSAMITAPSFLIPELHRPVAEGGYGMSLAEAGVVAAASMTGMMFTLVLWGLVVDRRGERFALLAGLLVTAVGGGVAAVLASPWPMAAALCFAGIGAAATNSASGRVVVGWFPPERRGIAMGIRQTGQPLGVGLAAGTVAVIAHHHGIGPALWVPTAAAVLMAGLVALVVLDPPRPAAAAGVRAANPYRADGYLARIHAASVLLVVPQFLVWTFGLTWLVDDLGWSPGIAGLVIAGTQAAGAAARIGAGWASDLVGSRMRPMRAVAFLAAATMLLLGLAATGAAGSTPMTALAVGLLVVASAVTVADNGLAFTAVAERAGPFWSGRALGLQNTAQHLAAVAVPPVAGLTIAAWGYGAAYALAAALPLLAVAVVPVAGERRIDG</sequence>
<dbReference type="PANTHER" id="PTHR23527">
    <property type="entry name" value="BLL3282 PROTEIN"/>
    <property type="match status" value="1"/>
</dbReference>
<feature type="transmembrane region" description="Helical" evidence="6">
    <location>
        <begin position="305"/>
        <end position="325"/>
    </location>
</feature>
<feature type="transmembrane region" description="Helical" evidence="6">
    <location>
        <begin position="29"/>
        <end position="52"/>
    </location>
</feature>
<dbReference type="SUPFAM" id="SSF103473">
    <property type="entry name" value="MFS general substrate transporter"/>
    <property type="match status" value="1"/>
</dbReference>
<feature type="transmembrane region" description="Helical" evidence="6">
    <location>
        <begin position="101"/>
        <end position="121"/>
    </location>
</feature>
<dbReference type="InterPro" id="IPR052952">
    <property type="entry name" value="MFS-Transporter"/>
</dbReference>
<dbReference type="InterPro" id="IPR020846">
    <property type="entry name" value="MFS_dom"/>
</dbReference>
<dbReference type="AlphaFoldDB" id="A0A7J5E3R9"/>
<feature type="transmembrane region" description="Helical" evidence="6">
    <location>
        <begin position="233"/>
        <end position="259"/>
    </location>
</feature>
<name>A0A7J5E3R9_NOCSI</name>
<evidence type="ECO:0000259" key="7">
    <source>
        <dbReference type="PROSITE" id="PS50850"/>
    </source>
</evidence>
<evidence type="ECO:0000256" key="1">
    <source>
        <dbReference type="ARBA" id="ARBA00004651"/>
    </source>
</evidence>
<keyword evidence="4 6" id="KW-0472">Membrane</keyword>
<feature type="compositionally biased region" description="Pro residues" evidence="5">
    <location>
        <begin position="7"/>
        <end position="17"/>
    </location>
</feature>
<proteinExistence type="predicted"/>
<evidence type="ECO:0000313" key="8">
    <source>
        <dbReference type="EMBL" id="KAB2812889.1"/>
    </source>
</evidence>
<organism evidence="8 9">
    <name type="scientific">Nocardioides simplex</name>
    <name type="common">Arthrobacter simplex</name>
    <dbReference type="NCBI Taxonomy" id="2045"/>
    <lineage>
        <taxon>Bacteria</taxon>
        <taxon>Bacillati</taxon>
        <taxon>Actinomycetota</taxon>
        <taxon>Actinomycetes</taxon>
        <taxon>Propionibacteriales</taxon>
        <taxon>Nocardioidaceae</taxon>
        <taxon>Pimelobacter</taxon>
    </lineage>
</organism>
<evidence type="ECO:0000313" key="9">
    <source>
        <dbReference type="Proteomes" id="UP000449906"/>
    </source>
</evidence>
<protein>
    <submittedName>
        <fullName evidence="8">MFS transporter</fullName>
    </submittedName>
</protein>
<dbReference type="Pfam" id="PF07690">
    <property type="entry name" value="MFS_1"/>
    <property type="match status" value="1"/>
</dbReference>
<dbReference type="GO" id="GO:0022857">
    <property type="term" value="F:transmembrane transporter activity"/>
    <property type="evidence" value="ECO:0007669"/>
    <property type="project" value="InterPro"/>
</dbReference>
<dbReference type="GO" id="GO:0005886">
    <property type="term" value="C:plasma membrane"/>
    <property type="evidence" value="ECO:0007669"/>
    <property type="project" value="UniProtKB-SubCell"/>
</dbReference>
<feature type="transmembrane region" description="Helical" evidence="6">
    <location>
        <begin position="72"/>
        <end position="94"/>
    </location>
</feature>
<dbReference type="PANTHER" id="PTHR23527:SF1">
    <property type="entry name" value="BLL3282 PROTEIN"/>
    <property type="match status" value="1"/>
</dbReference>
<feature type="region of interest" description="Disordered" evidence="5">
    <location>
        <begin position="1"/>
        <end position="20"/>
    </location>
</feature>
<feature type="domain" description="Major facilitator superfamily (MFS) profile" evidence="7">
    <location>
        <begin position="28"/>
        <end position="421"/>
    </location>
</feature>
<feature type="transmembrane region" description="Helical" evidence="6">
    <location>
        <begin position="127"/>
        <end position="149"/>
    </location>
</feature>